<accession>A0A1J8P554</accession>
<evidence type="ECO:0000313" key="3">
    <source>
        <dbReference type="Proteomes" id="UP000183924"/>
    </source>
</evidence>
<protein>
    <submittedName>
        <fullName evidence="2">Uncharacterized protein</fullName>
    </submittedName>
</protein>
<comment type="caution">
    <text evidence="2">The sequence shown here is derived from an EMBL/GenBank/DDBJ whole genome shotgun (WGS) entry which is preliminary data.</text>
</comment>
<keyword evidence="3" id="KW-1185">Reference proteome</keyword>
<dbReference type="RefSeq" id="WP_071662193.1">
    <property type="nucleotide sequence ID" value="NZ_LUKY01000032.1"/>
</dbReference>
<gene>
    <name evidence="2" type="ORF">A1D18_02175</name>
</gene>
<organism evidence="2 3">
    <name type="scientific">Candidatus Rickettsiella isopodorum</name>
    <dbReference type="NCBI Taxonomy" id="1225476"/>
    <lineage>
        <taxon>Bacteria</taxon>
        <taxon>Pseudomonadati</taxon>
        <taxon>Pseudomonadota</taxon>
        <taxon>Gammaproteobacteria</taxon>
        <taxon>Legionellales</taxon>
        <taxon>Coxiellaceae</taxon>
        <taxon>Rickettsiella</taxon>
    </lineage>
</organism>
<keyword evidence="1" id="KW-1133">Transmembrane helix</keyword>
<reference evidence="2 3" key="1">
    <citation type="submission" date="2016-03" db="EMBL/GenBank/DDBJ databases">
        <title>Comparative genomics of Rickettsiella.</title>
        <authorList>
            <person name="Chandler C."/>
            <person name="Wang Y."/>
        </authorList>
    </citation>
    <scope>NUCLEOTIDE SEQUENCE [LARGE SCALE GENOMIC DNA]</scope>
    <source>
        <strain evidence="2 3">RCFS May 2013</strain>
    </source>
</reference>
<dbReference type="EMBL" id="LUKY01000032">
    <property type="protein sequence ID" value="OIZ94932.1"/>
    <property type="molecule type" value="Genomic_DNA"/>
</dbReference>
<dbReference type="STRING" id="1225476.A1D18_02175"/>
<evidence type="ECO:0000256" key="1">
    <source>
        <dbReference type="SAM" id="Phobius"/>
    </source>
</evidence>
<proteinExistence type="predicted"/>
<evidence type="ECO:0000313" key="2">
    <source>
        <dbReference type="EMBL" id="OIZ94932.1"/>
    </source>
</evidence>
<feature type="transmembrane region" description="Helical" evidence="1">
    <location>
        <begin position="72"/>
        <end position="92"/>
    </location>
</feature>
<dbReference type="Proteomes" id="UP000183924">
    <property type="component" value="Unassembled WGS sequence"/>
</dbReference>
<feature type="transmembrane region" description="Helical" evidence="1">
    <location>
        <begin position="98"/>
        <end position="118"/>
    </location>
</feature>
<keyword evidence="1" id="KW-0472">Membrane</keyword>
<dbReference type="AlphaFoldDB" id="A0A1J8P554"/>
<keyword evidence="1" id="KW-0812">Transmembrane</keyword>
<sequence length="210" mass="24171">MYIEMEYYWLPLSTQPFLLGCDIDLVKETLTTLLHLNAENSASPESIQLVHNLNNYLKECDNAFLASERIRLFLLLSLFVSVIVSFIALAILPVNTLSITLICIISLVLFSVNVFTLLNQMHGHQQEIDWNTLKKHCSNYTEKLYSENFKPTLTNTTEKISSPTSALCLFPARKSPKNNEFKHNTPQNSFNNFENNLPRNNFRHLLFNTL</sequence>
<name>A0A1J8P554_9COXI</name>